<dbReference type="Proteomes" id="UP000664940">
    <property type="component" value="Unassembled WGS sequence"/>
</dbReference>
<feature type="region of interest" description="Disordered" evidence="1">
    <location>
        <begin position="114"/>
        <end position="144"/>
    </location>
</feature>
<accession>A0A833YKS6</accession>
<sequence>MEYGIFGCFAVGPCGAGRTGLPDPSLACVGTRTPRGGLLAASLGDRGAVGGSPASRTEKSGGRGGPWACGCTWHQSWRRGSWALVVLPSKHFLSARVGGLPEVQGDDPEHRPCMDHGSRVTQPQGTAFRRPGAGSSDFPASKATPWLHRHGDQAQCSRRGSRGRDQLPRAGLCVTVAWRGRGISSSPAFGSSWLASPLPPGIAFVPHVLLRTAQQESGRPAKRKGLRPP</sequence>
<organism evidence="2 3">
    <name type="scientific">Phyllostomus discolor</name>
    <name type="common">pale spear-nosed bat</name>
    <dbReference type="NCBI Taxonomy" id="89673"/>
    <lineage>
        <taxon>Eukaryota</taxon>
        <taxon>Metazoa</taxon>
        <taxon>Chordata</taxon>
        <taxon>Craniata</taxon>
        <taxon>Vertebrata</taxon>
        <taxon>Euteleostomi</taxon>
        <taxon>Mammalia</taxon>
        <taxon>Eutheria</taxon>
        <taxon>Laurasiatheria</taxon>
        <taxon>Chiroptera</taxon>
        <taxon>Yangochiroptera</taxon>
        <taxon>Phyllostomidae</taxon>
        <taxon>Phyllostominae</taxon>
        <taxon>Phyllostomus</taxon>
    </lineage>
</organism>
<comment type="caution">
    <text evidence="2">The sequence shown here is derived from an EMBL/GenBank/DDBJ whole genome shotgun (WGS) entry which is preliminary data.</text>
</comment>
<reference evidence="2 3" key="1">
    <citation type="journal article" date="2020" name="Nature">
        <title>Six reference-quality genomes reveal evolution of bat adaptations.</title>
        <authorList>
            <person name="Jebb D."/>
            <person name="Huang Z."/>
            <person name="Pippel M."/>
            <person name="Hughes G.M."/>
            <person name="Lavrichenko K."/>
            <person name="Devanna P."/>
            <person name="Winkler S."/>
            <person name="Jermiin L.S."/>
            <person name="Skirmuntt E.C."/>
            <person name="Katzourakis A."/>
            <person name="Burkitt-Gray L."/>
            <person name="Ray D.A."/>
            <person name="Sullivan K.A.M."/>
            <person name="Roscito J.G."/>
            <person name="Kirilenko B.M."/>
            <person name="Davalos L.M."/>
            <person name="Corthals A.P."/>
            <person name="Power M.L."/>
            <person name="Jones G."/>
            <person name="Ransome R.D."/>
            <person name="Dechmann D.K.N."/>
            <person name="Locatelli A.G."/>
            <person name="Puechmaille S.J."/>
            <person name="Fedrigo O."/>
            <person name="Jarvis E.D."/>
            <person name="Hiller M."/>
            <person name="Vernes S.C."/>
            <person name="Myers E.W."/>
            <person name="Teeling E.C."/>
        </authorList>
    </citation>
    <scope>NUCLEOTIDE SEQUENCE [LARGE SCALE GENOMIC DNA]</scope>
    <source>
        <strain evidence="2">Bat1K_MPI-CBG_1</strain>
    </source>
</reference>
<proteinExistence type="predicted"/>
<feature type="region of interest" description="Disordered" evidence="1">
    <location>
        <begin position="42"/>
        <end position="64"/>
    </location>
</feature>
<gene>
    <name evidence="2" type="ORF">HJG60_009421</name>
</gene>
<evidence type="ECO:0000256" key="1">
    <source>
        <dbReference type="SAM" id="MobiDB-lite"/>
    </source>
</evidence>
<evidence type="ECO:0000313" key="3">
    <source>
        <dbReference type="Proteomes" id="UP000664940"/>
    </source>
</evidence>
<protein>
    <submittedName>
        <fullName evidence="2">Uncharacterized protein</fullName>
    </submittedName>
</protein>
<evidence type="ECO:0000313" key="2">
    <source>
        <dbReference type="EMBL" id="KAF6075020.1"/>
    </source>
</evidence>
<name>A0A833YKS6_9CHIR</name>
<dbReference type="AlphaFoldDB" id="A0A833YKS6"/>
<dbReference type="EMBL" id="JABVXQ010000015">
    <property type="protein sequence ID" value="KAF6075020.1"/>
    <property type="molecule type" value="Genomic_DNA"/>
</dbReference>